<protein>
    <submittedName>
        <fullName evidence="2">Uncharacterized protein</fullName>
    </submittedName>
</protein>
<accession>A0A226WP01</accession>
<dbReference type="AlphaFoldDB" id="A0A226WP01"/>
<feature type="transmembrane region" description="Helical" evidence="1">
    <location>
        <begin position="15"/>
        <end position="34"/>
    </location>
</feature>
<sequence>MKDVSIGAWRERTRLGLGLAILAAGAGLQLLQWLHACVPG</sequence>
<keyword evidence="1" id="KW-1133">Transmembrane helix</keyword>
<evidence type="ECO:0000313" key="2">
    <source>
        <dbReference type="EMBL" id="OXC72497.1"/>
    </source>
</evidence>
<organism evidence="2 3">
    <name type="scientific">Caballeronia sordidicola</name>
    <name type="common">Burkholderia sordidicola</name>
    <dbReference type="NCBI Taxonomy" id="196367"/>
    <lineage>
        <taxon>Bacteria</taxon>
        <taxon>Pseudomonadati</taxon>
        <taxon>Pseudomonadota</taxon>
        <taxon>Betaproteobacteria</taxon>
        <taxon>Burkholderiales</taxon>
        <taxon>Burkholderiaceae</taxon>
        <taxon>Caballeronia</taxon>
    </lineage>
</organism>
<name>A0A226WP01_CABSO</name>
<dbReference type="EMBL" id="MTHB01000275">
    <property type="protein sequence ID" value="OXC72497.1"/>
    <property type="molecule type" value="Genomic_DNA"/>
</dbReference>
<gene>
    <name evidence="2" type="ORF">BSU04_41025</name>
</gene>
<keyword evidence="1" id="KW-0812">Transmembrane</keyword>
<evidence type="ECO:0000313" key="3">
    <source>
        <dbReference type="Proteomes" id="UP000214720"/>
    </source>
</evidence>
<keyword evidence="1" id="KW-0472">Membrane</keyword>
<evidence type="ECO:0000256" key="1">
    <source>
        <dbReference type="SAM" id="Phobius"/>
    </source>
</evidence>
<comment type="caution">
    <text evidence="2">The sequence shown here is derived from an EMBL/GenBank/DDBJ whole genome shotgun (WGS) entry which is preliminary data.</text>
</comment>
<dbReference type="Proteomes" id="UP000214720">
    <property type="component" value="Unassembled WGS sequence"/>
</dbReference>
<dbReference type="RefSeq" id="WP_256983807.1">
    <property type="nucleotide sequence ID" value="NZ_MTHB01000275.1"/>
</dbReference>
<reference evidence="3" key="1">
    <citation type="submission" date="2017-01" db="EMBL/GenBank/DDBJ databases">
        <title>Genome Analysis of Deinococcus marmoris KOPRI26562.</title>
        <authorList>
            <person name="Kim J.H."/>
            <person name="Oh H.-M."/>
        </authorList>
    </citation>
    <scope>NUCLEOTIDE SEQUENCE [LARGE SCALE GENOMIC DNA]</scope>
    <source>
        <strain evidence="3">PAMC 26633</strain>
    </source>
</reference>
<proteinExistence type="predicted"/>